<keyword evidence="4" id="KW-0658">Purine biosynthesis</keyword>
<evidence type="ECO:0000256" key="6">
    <source>
        <dbReference type="ARBA" id="ARBA00022840"/>
    </source>
</evidence>
<dbReference type="GO" id="GO:0016787">
    <property type="term" value="F:hydrolase activity"/>
    <property type="evidence" value="ECO:0007669"/>
    <property type="project" value="UniProtKB-KW"/>
</dbReference>
<dbReference type="SMART" id="SM01211">
    <property type="entry name" value="GATase_5"/>
    <property type="match status" value="1"/>
</dbReference>
<evidence type="ECO:0000256" key="5">
    <source>
        <dbReference type="ARBA" id="ARBA00022801"/>
    </source>
</evidence>
<keyword evidence="6" id="KW-0067">ATP-binding</keyword>
<dbReference type="EMBL" id="DTHG01000103">
    <property type="protein sequence ID" value="HGW92583.1"/>
    <property type="molecule type" value="Genomic_DNA"/>
</dbReference>
<keyword evidence="2" id="KW-0436">Ligase</keyword>
<dbReference type="GO" id="GO:0006189">
    <property type="term" value="P:'de novo' IMP biosynthetic process"/>
    <property type="evidence" value="ECO:0007669"/>
    <property type="project" value="InterPro"/>
</dbReference>
<organism evidence="8">
    <name type="scientific">candidate division WOR-3 bacterium</name>
    <dbReference type="NCBI Taxonomy" id="2052148"/>
    <lineage>
        <taxon>Bacteria</taxon>
        <taxon>Bacteria division WOR-3</taxon>
    </lineage>
</organism>
<evidence type="ECO:0000256" key="2">
    <source>
        <dbReference type="ARBA" id="ARBA00022598"/>
    </source>
</evidence>
<dbReference type="SUPFAM" id="SSF52317">
    <property type="entry name" value="Class I glutamine amidotransferase-like"/>
    <property type="match status" value="1"/>
</dbReference>
<sequence>MVKVLIFRGPGTNCDKETEYAFKISGANVESVYIKRLIENKKILRNSQIIAIPGGFTFGDDLGAGKVFSILLKNFLFDELSDFIQKGNLIIGICNGFQILVKTGILPDLSGKQSLTLTTNKSGMFYDGWVKLKVVNRETPFLIGIDEIYLPVANKEGRLIFKDDESRKKIIDEGLIALKYDGFNPSGSELDIAGITDRTGRILGLMPHPERNIFEHSHPEWKKGKISGEGLKIFKNAIQYFR</sequence>
<evidence type="ECO:0000313" key="8">
    <source>
        <dbReference type="EMBL" id="HGW92583.1"/>
    </source>
</evidence>
<reference evidence="8" key="1">
    <citation type="journal article" date="2020" name="mSystems">
        <title>Genome- and Community-Level Interaction Insights into Carbon Utilization and Element Cycling Functions of Hydrothermarchaeota in Hydrothermal Sediment.</title>
        <authorList>
            <person name="Zhou Z."/>
            <person name="Liu Y."/>
            <person name="Xu W."/>
            <person name="Pan J."/>
            <person name="Luo Z.H."/>
            <person name="Li M."/>
        </authorList>
    </citation>
    <scope>NUCLEOTIDE SEQUENCE [LARGE SCALE GENOMIC DNA]</scope>
    <source>
        <strain evidence="8">SpSt-780</strain>
    </source>
</reference>
<evidence type="ECO:0000256" key="7">
    <source>
        <dbReference type="ARBA" id="ARBA00022962"/>
    </source>
</evidence>
<dbReference type="GO" id="GO:0005524">
    <property type="term" value="F:ATP binding"/>
    <property type="evidence" value="ECO:0007669"/>
    <property type="project" value="UniProtKB-KW"/>
</dbReference>
<protein>
    <submittedName>
        <fullName evidence="8">Phosphoribosylformylglycinamidine synthase subunit PurQ</fullName>
    </submittedName>
</protein>
<dbReference type="PIRSF" id="PIRSF001586">
    <property type="entry name" value="FGAM_synth_I"/>
    <property type="match status" value="1"/>
</dbReference>
<keyword evidence="7" id="KW-0315">Glutamine amidotransferase</keyword>
<dbReference type="PANTHER" id="PTHR10099">
    <property type="entry name" value="PHOSPHORIBOSYLFORMYLGLYCINAMIDINE SYNTHASE"/>
    <property type="match status" value="1"/>
</dbReference>
<keyword evidence="5" id="KW-0378">Hydrolase</keyword>
<dbReference type="GO" id="GO:0004642">
    <property type="term" value="F:phosphoribosylformylglycinamidine synthase activity"/>
    <property type="evidence" value="ECO:0007669"/>
    <property type="project" value="InterPro"/>
</dbReference>
<gene>
    <name evidence="8" type="ORF">ENV67_08625</name>
</gene>
<dbReference type="Pfam" id="PF13507">
    <property type="entry name" value="GATase_5"/>
    <property type="match status" value="1"/>
</dbReference>
<dbReference type="PANTHER" id="PTHR10099:SF1">
    <property type="entry name" value="PHOSPHORIBOSYLFORMYLGLYCINAMIDINE SYNTHASE"/>
    <property type="match status" value="1"/>
</dbReference>
<accession>A0A7C4Y704</accession>
<evidence type="ECO:0000256" key="3">
    <source>
        <dbReference type="ARBA" id="ARBA00022741"/>
    </source>
</evidence>
<evidence type="ECO:0000256" key="1">
    <source>
        <dbReference type="ARBA" id="ARBA00022490"/>
    </source>
</evidence>
<keyword evidence="3" id="KW-0547">Nucleotide-binding</keyword>
<keyword evidence="1" id="KW-0963">Cytoplasm</keyword>
<proteinExistence type="predicted"/>
<name>A0A7C4Y704_UNCW3</name>
<dbReference type="InterPro" id="IPR010075">
    <property type="entry name" value="PRibForGlyAmidine_synth_PurQ"/>
</dbReference>
<evidence type="ECO:0000256" key="4">
    <source>
        <dbReference type="ARBA" id="ARBA00022755"/>
    </source>
</evidence>
<dbReference type="AlphaFoldDB" id="A0A7C4Y704"/>
<dbReference type="GO" id="GO:0005737">
    <property type="term" value="C:cytoplasm"/>
    <property type="evidence" value="ECO:0007669"/>
    <property type="project" value="TreeGrafter"/>
</dbReference>
<dbReference type="PROSITE" id="PS51273">
    <property type="entry name" value="GATASE_TYPE_1"/>
    <property type="match status" value="1"/>
</dbReference>
<dbReference type="InterPro" id="IPR029062">
    <property type="entry name" value="Class_I_gatase-like"/>
</dbReference>
<comment type="caution">
    <text evidence="8">The sequence shown here is derived from an EMBL/GenBank/DDBJ whole genome shotgun (WGS) entry which is preliminary data.</text>
</comment>
<dbReference type="Gene3D" id="3.40.50.880">
    <property type="match status" value="1"/>
</dbReference>